<organism evidence="13 14">
    <name type="scientific">Pseudoalteromonas phenolica</name>
    <dbReference type="NCBI Taxonomy" id="161398"/>
    <lineage>
        <taxon>Bacteria</taxon>
        <taxon>Pseudomonadati</taxon>
        <taxon>Pseudomonadota</taxon>
        <taxon>Gammaproteobacteria</taxon>
        <taxon>Alteromonadales</taxon>
        <taxon>Pseudoalteromonadaceae</taxon>
        <taxon>Pseudoalteromonas</taxon>
    </lineage>
</organism>
<dbReference type="NCBIfam" id="TIGR02532">
    <property type="entry name" value="IV_pilin_GFxxxE"/>
    <property type="match status" value="1"/>
</dbReference>
<evidence type="ECO:0000256" key="4">
    <source>
        <dbReference type="ARBA" id="ARBA00022481"/>
    </source>
</evidence>
<dbReference type="KEGG" id="pphe:PP2015_864"/>
<dbReference type="RefSeq" id="WP_058029126.1">
    <property type="nucleotide sequence ID" value="NZ_CP013187.1"/>
</dbReference>
<accession>A0A0S2JYX2</accession>
<dbReference type="InterPro" id="IPR045584">
    <property type="entry name" value="Pilin-like"/>
</dbReference>
<dbReference type="GO" id="GO:0005886">
    <property type="term" value="C:plasma membrane"/>
    <property type="evidence" value="ECO:0007669"/>
    <property type="project" value="UniProtKB-SubCell"/>
</dbReference>
<dbReference type="PROSITE" id="PS00409">
    <property type="entry name" value="PROKAR_NTER_METHYL"/>
    <property type="match status" value="1"/>
</dbReference>
<dbReference type="STRING" id="161398.PP2015_864"/>
<evidence type="ECO:0000256" key="1">
    <source>
        <dbReference type="ARBA" id="ARBA00004377"/>
    </source>
</evidence>
<dbReference type="GO" id="GO:0015628">
    <property type="term" value="P:protein secretion by the type II secretion system"/>
    <property type="evidence" value="ECO:0007669"/>
    <property type="project" value="InterPro"/>
</dbReference>
<protein>
    <recommendedName>
        <fullName evidence="2">Type II secretion system protein H</fullName>
    </recommendedName>
    <alternativeName>
        <fullName evidence="10">General secretion pathway protein H</fullName>
    </alternativeName>
</protein>
<evidence type="ECO:0000256" key="7">
    <source>
        <dbReference type="ARBA" id="ARBA00022989"/>
    </source>
</evidence>
<evidence type="ECO:0000256" key="9">
    <source>
        <dbReference type="ARBA" id="ARBA00025772"/>
    </source>
</evidence>
<name>A0A0S2JYX2_9GAMM</name>
<comment type="similarity">
    <text evidence="9">Belongs to the GSP H family.</text>
</comment>
<dbReference type="EMBL" id="CP013187">
    <property type="protein sequence ID" value="ALO41383.1"/>
    <property type="molecule type" value="Genomic_DNA"/>
</dbReference>
<evidence type="ECO:0000313" key="14">
    <source>
        <dbReference type="Proteomes" id="UP000061457"/>
    </source>
</evidence>
<dbReference type="PATRIC" id="fig|161398.10.peg.879"/>
<dbReference type="Pfam" id="PF12019">
    <property type="entry name" value="GspH"/>
    <property type="match status" value="1"/>
</dbReference>
<gene>
    <name evidence="13" type="ORF">PP2015_864</name>
</gene>
<reference evidence="13 14" key="1">
    <citation type="submission" date="2015-11" db="EMBL/GenBank/DDBJ databases">
        <authorList>
            <person name="Zhang Y."/>
            <person name="Guo Z."/>
        </authorList>
    </citation>
    <scope>NUCLEOTIDE SEQUENCE [LARGE SCALE GENOMIC DNA]</scope>
    <source>
        <strain evidence="13 14">KCTC 12086</strain>
    </source>
</reference>
<dbReference type="GO" id="GO:0015627">
    <property type="term" value="C:type II protein secretion system complex"/>
    <property type="evidence" value="ECO:0007669"/>
    <property type="project" value="InterPro"/>
</dbReference>
<evidence type="ECO:0000259" key="12">
    <source>
        <dbReference type="Pfam" id="PF12019"/>
    </source>
</evidence>
<dbReference type="SUPFAM" id="SSF54523">
    <property type="entry name" value="Pili subunits"/>
    <property type="match status" value="1"/>
</dbReference>
<keyword evidence="7 11" id="KW-1133">Transmembrane helix</keyword>
<dbReference type="Pfam" id="PF07963">
    <property type="entry name" value="N_methyl"/>
    <property type="match status" value="1"/>
</dbReference>
<evidence type="ECO:0000256" key="2">
    <source>
        <dbReference type="ARBA" id="ARBA00021549"/>
    </source>
</evidence>
<feature type="transmembrane region" description="Helical" evidence="11">
    <location>
        <begin position="12"/>
        <end position="33"/>
    </location>
</feature>
<evidence type="ECO:0000256" key="11">
    <source>
        <dbReference type="SAM" id="Phobius"/>
    </source>
</evidence>
<keyword evidence="8 11" id="KW-0472">Membrane</keyword>
<feature type="domain" description="General secretion pathway GspH" evidence="12">
    <location>
        <begin position="51"/>
        <end position="165"/>
    </location>
</feature>
<keyword evidence="6 11" id="KW-0812">Transmembrane</keyword>
<keyword evidence="5" id="KW-0997">Cell inner membrane</keyword>
<dbReference type="Proteomes" id="UP000061457">
    <property type="component" value="Chromosome I"/>
</dbReference>
<evidence type="ECO:0000256" key="3">
    <source>
        <dbReference type="ARBA" id="ARBA00022475"/>
    </source>
</evidence>
<evidence type="ECO:0000256" key="5">
    <source>
        <dbReference type="ARBA" id="ARBA00022519"/>
    </source>
</evidence>
<proteinExistence type="inferred from homology"/>
<keyword evidence="4" id="KW-0488">Methylation</keyword>
<keyword evidence="3" id="KW-1003">Cell membrane</keyword>
<evidence type="ECO:0000256" key="6">
    <source>
        <dbReference type="ARBA" id="ARBA00022692"/>
    </source>
</evidence>
<keyword evidence="14" id="KW-1185">Reference proteome</keyword>
<comment type="subcellular location">
    <subcellularLocation>
        <location evidence="1">Cell inner membrane</location>
        <topology evidence="1">Single-pass membrane protein</topology>
    </subcellularLocation>
</comment>
<dbReference type="InterPro" id="IPR012902">
    <property type="entry name" value="N_methyl_site"/>
</dbReference>
<dbReference type="InterPro" id="IPR022346">
    <property type="entry name" value="T2SS_GspH"/>
</dbReference>
<sequence length="179" mass="20304">MAARNSTYFNRGLTLIELLITLSLIVILSLLAVPSFNSMLHKNRPEVALKQIKRQIVLSRSYAITHDKYISLCGLVQRKCHKDLWGESLTSFIDTNKNHVLDADEKILHVIERINIQDELSYPRHAITFKPDGSLKGLANGTFVYCAFDMKGKPTGLEMSISNAGRARMRDTQQCKERI</sequence>
<dbReference type="OrthoDB" id="9797519at2"/>
<evidence type="ECO:0000313" key="13">
    <source>
        <dbReference type="EMBL" id="ALO41383.1"/>
    </source>
</evidence>
<dbReference type="AlphaFoldDB" id="A0A0S2JYX2"/>
<evidence type="ECO:0000256" key="10">
    <source>
        <dbReference type="ARBA" id="ARBA00030775"/>
    </source>
</evidence>
<dbReference type="Gene3D" id="3.55.40.10">
    <property type="entry name" value="minor pseudopilin epsh domain"/>
    <property type="match status" value="1"/>
</dbReference>
<evidence type="ECO:0000256" key="8">
    <source>
        <dbReference type="ARBA" id="ARBA00023136"/>
    </source>
</evidence>